<dbReference type="EMBL" id="JAOYFC010000002">
    <property type="protein sequence ID" value="MCV6824619.1"/>
    <property type="molecule type" value="Genomic_DNA"/>
</dbReference>
<accession>A0AAE3IZ15</accession>
<evidence type="ECO:0000313" key="1">
    <source>
        <dbReference type="EMBL" id="MCV6824619.1"/>
    </source>
</evidence>
<sequence length="77" mass="8257">MVHADTAPPLPQISCYCTDTGGERVELGQSACLQVGQRMFTARCEMSLNVPIWREKSEGCAVSSLPSRTEAVSSPQG</sequence>
<protein>
    <submittedName>
        <fullName evidence="1">Uncharacterized protein</fullName>
    </submittedName>
</protein>
<name>A0AAE3IZ15_9RHOB</name>
<dbReference type="Proteomes" id="UP001208041">
    <property type="component" value="Unassembled WGS sequence"/>
</dbReference>
<gene>
    <name evidence="1" type="ORF">OH136_08620</name>
</gene>
<organism evidence="1 2">
    <name type="scientific">Halocynthiibacter halioticoli</name>
    <dbReference type="NCBI Taxonomy" id="2986804"/>
    <lineage>
        <taxon>Bacteria</taxon>
        <taxon>Pseudomonadati</taxon>
        <taxon>Pseudomonadota</taxon>
        <taxon>Alphaproteobacteria</taxon>
        <taxon>Rhodobacterales</taxon>
        <taxon>Paracoccaceae</taxon>
        <taxon>Halocynthiibacter</taxon>
    </lineage>
</organism>
<keyword evidence="2" id="KW-1185">Reference proteome</keyword>
<proteinExistence type="predicted"/>
<evidence type="ECO:0000313" key="2">
    <source>
        <dbReference type="Proteomes" id="UP001208041"/>
    </source>
</evidence>
<reference evidence="1" key="1">
    <citation type="submission" date="2022-10" db="EMBL/GenBank/DDBJ databases">
        <authorList>
            <person name="Yue Y."/>
        </authorList>
    </citation>
    <scope>NUCLEOTIDE SEQUENCE</scope>
    <source>
        <strain evidence="1">Z654</strain>
    </source>
</reference>
<comment type="caution">
    <text evidence="1">The sequence shown here is derived from an EMBL/GenBank/DDBJ whole genome shotgun (WGS) entry which is preliminary data.</text>
</comment>
<dbReference type="AlphaFoldDB" id="A0AAE3IZ15"/>